<organism evidence="1 2">
    <name type="scientific">Microbulbifer agarilyticus</name>
    <dbReference type="NCBI Taxonomy" id="260552"/>
    <lineage>
        <taxon>Bacteria</taxon>
        <taxon>Pseudomonadati</taxon>
        <taxon>Pseudomonadota</taxon>
        <taxon>Gammaproteobacteria</taxon>
        <taxon>Cellvibrionales</taxon>
        <taxon>Microbulbiferaceae</taxon>
        <taxon>Microbulbifer</taxon>
    </lineage>
</organism>
<dbReference type="Gene3D" id="3.30.70.100">
    <property type="match status" value="1"/>
</dbReference>
<protein>
    <submittedName>
        <fullName evidence="1">REDY-like protein HapK</fullName>
    </submittedName>
</protein>
<dbReference type="SUPFAM" id="SSF54909">
    <property type="entry name" value="Dimeric alpha+beta barrel"/>
    <property type="match status" value="1"/>
</dbReference>
<dbReference type="AlphaFoldDB" id="A0A1Q2M578"/>
<dbReference type="EMBL" id="CP019650">
    <property type="protein sequence ID" value="AQQ67895.1"/>
    <property type="molecule type" value="Genomic_DNA"/>
</dbReference>
<sequence length="103" mass="11399">MATMIVVLFNLKPGVNPSDYEQWANTTDLPTVRDLASVNQFSVLRTTGLLGADAPAPYQYVELLEVNDMEKLGADVSSETMQRVAAEFQQFADNPQFILTESI</sequence>
<gene>
    <name evidence="1" type="ORF">Mag101_09755</name>
</gene>
<reference evidence="1" key="1">
    <citation type="submission" date="2017-02" db="EMBL/GenBank/DDBJ databases">
        <title>Genome of Microbulbifer agarilyticus GP101.</title>
        <authorList>
            <person name="Jung J."/>
            <person name="Bae S.S."/>
            <person name="Baek K."/>
        </authorList>
    </citation>
    <scope>NUCLEOTIDE SEQUENCE [LARGE SCALE GENOMIC DNA]</scope>
    <source>
        <strain evidence="1">GP101</strain>
    </source>
</reference>
<evidence type="ECO:0000313" key="2">
    <source>
        <dbReference type="Proteomes" id="UP000188219"/>
    </source>
</evidence>
<name>A0A1Q2M578_9GAMM</name>
<dbReference type="STRING" id="260552.Mag101_09755"/>
<evidence type="ECO:0000313" key="1">
    <source>
        <dbReference type="EMBL" id="AQQ67895.1"/>
    </source>
</evidence>
<dbReference type="KEGG" id="maga:Mag101_09755"/>
<dbReference type="InterPro" id="IPR021667">
    <property type="entry name" value="HapK"/>
</dbReference>
<dbReference type="Pfam" id="PF11639">
    <property type="entry name" value="HapK"/>
    <property type="match status" value="1"/>
</dbReference>
<proteinExistence type="predicted"/>
<dbReference type="eggNOG" id="ENOG50335I9">
    <property type="taxonomic scope" value="Bacteria"/>
</dbReference>
<keyword evidence="2" id="KW-1185">Reference proteome</keyword>
<dbReference type="RefSeq" id="WP_077404093.1">
    <property type="nucleotide sequence ID" value="NZ_CP019650.1"/>
</dbReference>
<accession>A0A1Q2M578</accession>
<dbReference type="InterPro" id="IPR011008">
    <property type="entry name" value="Dimeric_a/b-barrel"/>
</dbReference>
<dbReference type="Proteomes" id="UP000188219">
    <property type="component" value="Chromosome"/>
</dbReference>
<dbReference type="OrthoDB" id="4731620at2"/>